<evidence type="ECO:0000256" key="2">
    <source>
        <dbReference type="ARBA" id="ARBA00022448"/>
    </source>
</evidence>
<dbReference type="EMBL" id="MN577573">
    <property type="protein sequence ID" value="QGT51297.1"/>
    <property type="molecule type" value="Genomic_DNA"/>
</dbReference>
<evidence type="ECO:0000256" key="7">
    <source>
        <dbReference type="ARBA" id="ARBA00023136"/>
    </source>
</evidence>
<keyword evidence="3" id="KW-1003">Cell membrane</keyword>
<dbReference type="PANTHER" id="PTHR30614">
    <property type="entry name" value="MEMBRANE COMPONENT OF AMINO ACID ABC TRANSPORTER"/>
    <property type="match status" value="1"/>
</dbReference>
<reference evidence="10" key="1">
    <citation type="journal article" date="2020" name="J. ISSAAS">
        <title>Lactobacilli and other gastrointestinal microbiota of Peromyscus leucopus, reservoir host for agents of Lyme disease and other zoonoses in North America.</title>
        <authorList>
            <person name="Milovic A."/>
            <person name="Bassam K."/>
            <person name="Shao H."/>
            <person name="Chatzistamou I."/>
            <person name="Tufts D.M."/>
            <person name="Diuk-Wasser M."/>
            <person name="Barbour A.G."/>
        </authorList>
    </citation>
    <scope>NUCLEOTIDE SEQUENCE</scope>
    <source>
        <strain evidence="10">LL40</strain>
    </source>
</reference>
<keyword evidence="6 8" id="KW-1133">Transmembrane helix</keyword>
<sequence>MGEIWSIAKEISSGLWVTLSIFGFTLLFSIPLGLILSVMAVSKNRILRGAVGVYTWLLRGTPLMLQIFFLYFGLPIIVMSIPALAPYRDVLKLDNYSAGLVGFILNYAAYFAEIFRGGITGIDRGQLEAARALGLNYPRTMLRIVIPQAVRRSLPPIGNETITLIKDTVLLAIISLKDILQYAKIIVSREFTLTPFLVVAVFYLVMTFVVTRVMKLLERRFSIPD</sequence>
<dbReference type="AlphaFoldDB" id="A0A650EN59"/>
<dbReference type="InterPro" id="IPR000515">
    <property type="entry name" value="MetI-like"/>
</dbReference>
<evidence type="ECO:0000256" key="3">
    <source>
        <dbReference type="ARBA" id="ARBA00022475"/>
    </source>
</evidence>
<dbReference type="GO" id="GO:0006865">
    <property type="term" value="P:amino acid transport"/>
    <property type="evidence" value="ECO:0007669"/>
    <property type="project" value="UniProtKB-KW"/>
</dbReference>
<evidence type="ECO:0000256" key="5">
    <source>
        <dbReference type="ARBA" id="ARBA00022970"/>
    </source>
</evidence>
<dbReference type="InterPro" id="IPR010065">
    <property type="entry name" value="AA_ABC_transptr_permease_3TM"/>
</dbReference>
<dbReference type="CDD" id="cd06261">
    <property type="entry name" value="TM_PBP2"/>
    <property type="match status" value="1"/>
</dbReference>
<feature type="transmembrane region" description="Helical" evidence="8">
    <location>
        <begin position="63"/>
        <end position="84"/>
    </location>
</feature>
<keyword evidence="2 8" id="KW-0813">Transport</keyword>
<dbReference type="SUPFAM" id="SSF161098">
    <property type="entry name" value="MetI-like"/>
    <property type="match status" value="1"/>
</dbReference>
<dbReference type="Pfam" id="PF00528">
    <property type="entry name" value="BPD_transp_1"/>
    <property type="match status" value="1"/>
</dbReference>
<organism evidence="10">
    <name type="scientific">uncultured Bacillota bacterium</name>
    <dbReference type="NCBI Taxonomy" id="344338"/>
    <lineage>
        <taxon>Bacteria</taxon>
        <taxon>Bacillati</taxon>
        <taxon>Bacillota</taxon>
        <taxon>environmental samples</taxon>
    </lineage>
</organism>
<dbReference type="PROSITE" id="PS50928">
    <property type="entry name" value="ABC_TM1"/>
    <property type="match status" value="1"/>
</dbReference>
<keyword evidence="7 8" id="KW-0472">Membrane</keyword>
<keyword evidence="4 8" id="KW-0812">Transmembrane</keyword>
<dbReference type="Gene3D" id="1.10.3720.10">
    <property type="entry name" value="MetI-like"/>
    <property type="match status" value="1"/>
</dbReference>
<keyword evidence="5" id="KW-0029">Amino-acid transport</keyword>
<feature type="transmembrane region" description="Helical" evidence="8">
    <location>
        <begin position="15"/>
        <end position="42"/>
    </location>
</feature>
<evidence type="ECO:0000313" key="10">
    <source>
        <dbReference type="EMBL" id="QGT51297.1"/>
    </source>
</evidence>
<evidence type="ECO:0000256" key="1">
    <source>
        <dbReference type="ARBA" id="ARBA00004651"/>
    </source>
</evidence>
<evidence type="ECO:0000256" key="4">
    <source>
        <dbReference type="ARBA" id="ARBA00022692"/>
    </source>
</evidence>
<feature type="transmembrane region" description="Helical" evidence="8">
    <location>
        <begin position="191"/>
        <end position="210"/>
    </location>
</feature>
<dbReference type="GO" id="GO:0043190">
    <property type="term" value="C:ATP-binding cassette (ABC) transporter complex"/>
    <property type="evidence" value="ECO:0007669"/>
    <property type="project" value="InterPro"/>
</dbReference>
<dbReference type="PANTHER" id="PTHR30614:SF0">
    <property type="entry name" value="L-CYSTINE TRANSPORT SYSTEM PERMEASE PROTEIN TCYL"/>
    <property type="match status" value="1"/>
</dbReference>
<dbReference type="NCBIfam" id="TIGR01726">
    <property type="entry name" value="HEQRo_perm_3TM"/>
    <property type="match status" value="1"/>
</dbReference>
<evidence type="ECO:0000259" key="9">
    <source>
        <dbReference type="PROSITE" id="PS50928"/>
    </source>
</evidence>
<feature type="transmembrane region" description="Helical" evidence="8">
    <location>
        <begin position="96"/>
        <end position="115"/>
    </location>
</feature>
<dbReference type="FunFam" id="1.10.3720.10:FF:000006">
    <property type="entry name" value="Glutamate/aspartate ABC transporter, permease protein GltK"/>
    <property type="match status" value="1"/>
</dbReference>
<name>A0A650EN59_9FIRM</name>
<protein>
    <submittedName>
        <fullName evidence="10">Amino acid ABC transporter permease</fullName>
    </submittedName>
</protein>
<comment type="subcellular location">
    <subcellularLocation>
        <location evidence="1 8">Cell membrane</location>
        <topology evidence="1 8">Multi-pass membrane protein</topology>
    </subcellularLocation>
</comment>
<dbReference type="InterPro" id="IPR035906">
    <property type="entry name" value="MetI-like_sf"/>
</dbReference>
<comment type="similarity">
    <text evidence="8">Belongs to the binding-protein-dependent transport system permease family.</text>
</comment>
<dbReference type="GO" id="GO:0022857">
    <property type="term" value="F:transmembrane transporter activity"/>
    <property type="evidence" value="ECO:0007669"/>
    <property type="project" value="InterPro"/>
</dbReference>
<evidence type="ECO:0000256" key="6">
    <source>
        <dbReference type="ARBA" id="ARBA00022989"/>
    </source>
</evidence>
<dbReference type="InterPro" id="IPR043429">
    <property type="entry name" value="ArtM/GltK/GlnP/TcyL/YhdX-like"/>
</dbReference>
<accession>A0A650EN59</accession>
<proteinExistence type="inferred from homology"/>
<gene>
    <name evidence="10" type="ORF">Firmicute1046_3730</name>
</gene>
<feature type="domain" description="ABC transmembrane type-1" evidence="9">
    <location>
        <begin position="15"/>
        <end position="214"/>
    </location>
</feature>
<evidence type="ECO:0000256" key="8">
    <source>
        <dbReference type="RuleBase" id="RU363032"/>
    </source>
</evidence>